<dbReference type="Proteomes" id="UP000181962">
    <property type="component" value="Chromosome"/>
</dbReference>
<dbReference type="EMBL" id="CP017637">
    <property type="protein sequence ID" value="APG15038.1"/>
    <property type="molecule type" value="Genomic_DNA"/>
</dbReference>
<proteinExistence type="predicted"/>
<name>A0A1L3FP41_BRAJP</name>
<dbReference type="RefSeq" id="WP_038936635.1">
    <property type="nucleotide sequence ID" value="NZ_CP017637.1"/>
</dbReference>
<keyword evidence="1" id="KW-1133">Transmembrane helix</keyword>
<organism evidence="2 3">
    <name type="scientific">Bradyrhizobium japonicum</name>
    <dbReference type="NCBI Taxonomy" id="375"/>
    <lineage>
        <taxon>Bacteria</taxon>
        <taxon>Pseudomonadati</taxon>
        <taxon>Pseudomonadota</taxon>
        <taxon>Alphaproteobacteria</taxon>
        <taxon>Hyphomicrobiales</taxon>
        <taxon>Nitrobacteraceae</taxon>
        <taxon>Bradyrhizobium</taxon>
    </lineage>
</organism>
<accession>A0A1L3FP41</accession>
<dbReference type="AlphaFoldDB" id="A0A1L3FP41"/>
<reference evidence="2 3" key="1">
    <citation type="submission" date="2016-11" db="EMBL/GenBank/DDBJ databases">
        <title>Complete Genome Sequence of Bradyrhizobium sp. strain J5, an isolated from soybean nodule in Hokkaido.</title>
        <authorList>
            <person name="Kanehara K."/>
        </authorList>
    </citation>
    <scope>NUCLEOTIDE SEQUENCE [LARGE SCALE GENOMIC DNA]</scope>
    <source>
        <strain evidence="2 3">J5</strain>
    </source>
</reference>
<gene>
    <name evidence="2" type="ORF">BKD09_42670</name>
</gene>
<feature type="transmembrane region" description="Helical" evidence="1">
    <location>
        <begin position="12"/>
        <end position="34"/>
    </location>
</feature>
<evidence type="ECO:0000313" key="3">
    <source>
        <dbReference type="Proteomes" id="UP000181962"/>
    </source>
</evidence>
<feature type="transmembrane region" description="Helical" evidence="1">
    <location>
        <begin position="185"/>
        <end position="214"/>
    </location>
</feature>
<keyword evidence="1" id="KW-0472">Membrane</keyword>
<feature type="transmembrane region" description="Helical" evidence="1">
    <location>
        <begin position="297"/>
        <end position="322"/>
    </location>
</feature>
<feature type="transmembrane region" description="Helical" evidence="1">
    <location>
        <begin position="40"/>
        <end position="58"/>
    </location>
</feature>
<keyword evidence="1" id="KW-0812">Transmembrane</keyword>
<evidence type="ECO:0000256" key="1">
    <source>
        <dbReference type="SAM" id="Phobius"/>
    </source>
</evidence>
<protein>
    <submittedName>
        <fullName evidence="2">Uncharacterized protein</fullName>
    </submittedName>
</protein>
<feature type="transmembrane region" description="Helical" evidence="1">
    <location>
        <begin position="328"/>
        <end position="348"/>
    </location>
</feature>
<sequence>MTSLNVRIIGNFILGIVAAGSGNSATWLFVILALSSWSSALGLSLLIAWMIALSDYLARKAIHTEAYSRQADDAYSAVQECLTGYDIVEISPEHSVNKIEPFEKEAGFAASRVLSLVPKPGYEPYLTLKAFLQPPRGPCGTVVLLPHSDEFGIMERFSMLHELNHSSAAGHIWELNGTSPLRRLWMIYVAIGLACANWYLAVPLLVLFLINGFILENEVLMEADADWNAWKNYYRIFGHNETITATQLVECFFNLKARLDEHPKLFKGRAELAASFRGALEKSSPSRLKRILHVPSLSLAIIGIEAVLIGVVAIAIGLWLAVPEKPPIGLFVFALVSMWVNIIGDFLTRKRLSASSHRLAVLVDGLLVQAAVKRLKEIEMARSDD</sequence>
<evidence type="ECO:0000313" key="2">
    <source>
        <dbReference type="EMBL" id="APG15038.1"/>
    </source>
</evidence>